<evidence type="ECO:0000313" key="3">
    <source>
        <dbReference type="EMBL" id="KAI1714562.1"/>
    </source>
</evidence>
<evidence type="ECO:0000313" key="4">
    <source>
        <dbReference type="Proteomes" id="UP001201812"/>
    </source>
</evidence>
<keyword evidence="2" id="KW-0812">Transmembrane</keyword>
<feature type="transmembrane region" description="Helical" evidence="2">
    <location>
        <begin position="134"/>
        <end position="161"/>
    </location>
</feature>
<comment type="caution">
    <text evidence="3">The sequence shown here is derived from an EMBL/GenBank/DDBJ whole genome shotgun (WGS) entry which is preliminary data.</text>
</comment>
<keyword evidence="4" id="KW-1185">Reference proteome</keyword>
<keyword evidence="2" id="KW-0472">Membrane</keyword>
<evidence type="ECO:0000256" key="1">
    <source>
        <dbReference type="SAM" id="MobiDB-lite"/>
    </source>
</evidence>
<dbReference type="AlphaFoldDB" id="A0AAD4R781"/>
<accession>A0AAD4R781</accession>
<keyword evidence="2" id="KW-1133">Transmembrane helix</keyword>
<organism evidence="3 4">
    <name type="scientific">Ditylenchus destructor</name>
    <dbReference type="NCBI Taxonomy" id="166010"/>
    <lineage>
        <taxon>Eukaryota</taxon>
        <taxon>Metazoa</taxon>
        <taxon>Ecdysozoa</taxon>
        <taxon>Nematoda</taxon>
        <taxon>Chromadorea</taxon>
        <taxon>Rhabditida</taxon>
        <taxon>Tylenchina</taxon>
        <taxon>Tylenchomorpha</taxon>
        <taxon>Sphaerularioidea</taxon>
        <taxon>Anguinidae</taxon>
        <taxon>Anguininae</taxon>
        <taxon>Ditylenchus</taxon>
    </lineage>
</organism>
<evidence type="ECO:0000256" key="2">
    <source>
        <dbReference type="SAM" id="Phobius"/>
    </source>
</evidence>
<sequence length="342" mass="38391">MNECASSSSVASFHSANANWPKAPPPIPPPPRPHSATLPRASACACQSSSTFSNSLSTLPRQVQPQQCFHTTNAIYGCGGLRDGSCYGSSVFCRTQLRTRSSRFPSDRTRHSRPNSWPNCDFVSSNPFLRRFQMVCCCLCCPIYRCALWLCLFEVFVSVIVWYNLLDFIVKTFEVLQLKDVLLFLFLSGWLVTLFTSTGTLMMAERKKNGEYVLPRIVQQTGLLICGFLCAIMLIIYFSGGAASINNVIISVFEFIALEQPLGKTERREASDTLRYAFMLLILLDFFFICYMAFGLAVTRKYQKELERNYPITVNTASRPYQAGQFKPLSQAQPSAPPPPYA</sequence>
<reference evidence="3" key="1">
    <citation type="submission" date="2022-01" db="EMBL/GenBank/DDBJ databases">
        <title>Genome Sequence Resource for Two Populations of Ditylenchus destructor, the Migratory Endoparasitic Phytonematode.</title>
        <authorList>
            <person name="Zhang H."/>
            <person name="Lin R."/>
            <person name="Xie B."/>
        </authorList>
    </citation>
    <scope>NUCLEOTIDE SEQUENCE</scope>
    <source>
        <strain evidence="3">BazhouSP</strain>
    </source>
</reference>
<proteinExistence type="predicted"/>
<protein>
    <submittedName>
        <fullName evidence="3">Uncharacterized protein</fullName>
    </submittedName>
</protein>
<feature type="region of interest" description="Disordered" evidence="1">
    <location>
        <begin position="15"/>
        <end position="38"/>
    </location>
</feature>
<feature type="transmembrane region" description="Helical" evidence="2">
    <location>
        <begin position="181"/>
        <end position="202"/>
    </location>
</feature>
<dbReference type="EMBL" id="JAKKPZ010000013">
    <property type="protein sequence ID" value="KAI1714562.1"/>
    <property type="molecule type" value="Genomic_DNA"/>
</dbReference>
<feature type="compositionally biased region" description="Pro residues" evidence="1">
    <location>
        <begin position="22"/>
        <end position="33"/>
    </location>
</feature>
<feature type="transmembrane region" description="Helical" evidence="2">
    <location>
        <begin position="223"/>
        <end position="256"/>
    </location>
</feature>
<feature type="transmembrane region" description="Helical" evidence="2">
    <location>
        <begin position="276"/>
        <end position="298"/>
    </location>
</feature>
<gene>
    <name evidence="3" type="ORF">DdX_08663</name>
</gene>
<dbReference type="Proteomes" id="UP001201812">
    <property type="component" value="Unassembled WGS sequence"/>
</dbReference>
<name>A0AAD4R781_9BILA</name>